<feature type="region of interest" description="Disordered" evidence="1">
    <location>
        <begin position="117"/>
        <end position="181"/>
    </location>
</feature>
<dbReference type="EMBL" id="BAAAZP010000112">
    <property type="protein sequence ID" value="GAA3689332.1"/>
    <property type="molecule type" value="Genomic_DNA"/>
</dbReference>
<proteinExistence type="predicted"/>
<evidence type="ECO:0000313" key="3">
    <source>
        <dbReference type="Proteomes" id="UP001500902"/>
    </source>
</evidence>
<reference evidence="3" key="1">
    <citation type="journal article" date="2019" name="Int. J. Syst. Evol. Microbiol.">
        <title>The Global Catalogue of Microorganisms (GCM) 10K type strain sequencing project: providing services to taxonomists for standard genome sequencing and annotation.</title>
        <authorList>
            <consortium name="The Broad Institute Genomics Platform"/>
            <consortium name="The Broad Institute Genome Sequencing Center for Infectious Disease"/>
            <person name="Wu L."/>
            <person name="Ma J."/>
        </authorList>
    </citation>
    <scope>NUCLEOTIDE SEQUENCE [LARGE SCALE GENOMIC DNA]</scope>
    <source>
        <strain evidence="3">JCM 16904</strain>
    </source>
</reference>
<evidence type="ECO:0000313" key="2">
    <source>
        <dbReference type="EMBL" id="GAA3689332.1"/>
    </source>
</evidence>
<comment type="caution">
    <text evidence="2">The sequence shown here is derived from an EMBL/GenBank/DDBJ whole genome shotgun (WGS) entry which is preliminary data.</text>
</comment>
<keyword evidence="3" id="KW-1185">Reference proteome</keyword>
<evidence type="ECO:0000256" key="1">
    <source>
        <dbReference type="SAM" id="MobiDB-lite"/>
    </source>
</evidence>
<accession>A0ABP7CH32</accession>
<protein>
    <submittedName>
        <fullName evidence="2">Uncharacterized protein</fullName>
    </submittedName>
</protein>
<name>A0ABP7CH32_9ACTN</name>
<sequence>MTSHYARLHDATVRRHWENARKVNITGQAVELDPAGPLADAAWLKDRLAPAKQPLPNGYCGLPVQKTCPHANACLTCPVFITTPEFLPEHHKQRRRTLKLIETAETAGHTRVVEMNEQVLGKPGLDHHRAGSRPGPDRRHGGGQCGLTTPTIWSPRPRSAAAQPGRRQRERSGASTPPADR</sequence>
<feature type="compositionally biased region" description="Basic and acidic residues" evidence="1">
    <location>
        <begin position="124"/>
        <end position="140"/>
    </location>
</feature>
<dbReference type="Proteomes" id="UP001500902">
    <property type="component" value="Unassembled WGS sequence"/>
</dbReference>
<organism evidence="2 3">
    <name type="scientific">Nonomuraea antimicrobica</name>
    <dbReference type="NCBI Taxonomy" id="561173"/>
    <lineage>
        <taxon>Bacteria</taxon>
        <taxon>Bacillati</taxon>
        <taxon>Actinomycetota</taxon>
        <taxon>Actinomycetes</taxon>
        <taxon>Streptosporangiales</taxon>
        <taxon>Streptosporangiaceae</taxon>
        <taxon>Nonomuraea</taxon>
    </lineage>
</organism>
<gene>
    <name evidence="2" type="ORF">GCM10022224_063480</name>
</gene>